<evidence type="ECO:0000256" key="7">
    <source>
        <dbReference type="ARBA" id="ARBA00023136"/>
    </source>
</evidence>
<evidence type="ECO:0000256" key="3">
    <source>
        <dbReference type="ARBA" id="ARBA00022507"/>
    </source>
</evidence>
<feature type="transmembrane region" description="Helical" evidence="11">
    <location>
        <begin position="179"/>
        <end position="201"/>
    </location>
</feature>
<protein>
    <submittedName>
        <fullName evidence="12">Fungal pheromone STE3G-protein-coupled receptor</fullName>
    </submittedName>
</protein>
<comment type="caution">
    <text evidence="12">The sequence shown here is derived from an EMBL/GenBank/DDBJ whole genome shotgun (WGS) entry which is preliminary data.</text>
</comment>
<keyword evidence="4 11" id="KW-0812">Transmembrane</keyword>
<evidence type="ECO:0000256" key="9">
    <source>
        <dbReference type="ARBA" id="ARBA00023224"/>
    </source>
</evidence>
<dbReference type="PRINTS" id="PR00899">
    <property type="entry name" value="GPCRSTE3"/>
</dbReference>
<proteinExistence type="inferred from homology"/>
<gene>
    <name evidence="12" type="ORF">D6D13_09810</name>
</gene>
<evidence type="ECO:0000256" key="8">
    <source>
        <dbReference type="ARBA" id="ARBA00023170"/>
    </source>
</evidence>
<feature type="compositionally biased region" description="Polar residues" evidence="10">
    <location>
        <begin position="552"/>
        <end position="562"/>
    </location>
</feature>
<evidence type="ECO:0000256" key="6">
    <source>
        <dbReference type="ARBA" id="ARBA00023040"/>
    </source>
</evidence>
<keyword evidence="6" id="KW-0297">G-protein coupled receptor</keyword>
<name>A0A4S9C3L1_AURPU</name>
<evidence type="ECO:0000313" key="12">
    <source>
        <dbReference type="EMBL" id="THX00037.1"/>
    </source>
</evidence>
<dbReference type="InterPro" id="IPR001499">
    <property type="entry name" value="GPCR_STE3"/>
</dbReference>
<dbReference type="AlphaFoldDB" id="A0A4S9C3L1"/>
<dbReference type="GO" id="GO:0004932">
    <property type="term" value="F:mating-type factor pheromone receptor activity"/>
    <property type="evidence" value="ECO:0007669"/>
    <property type="project" value="InterPro"/>
</dbReference>
<evidence type="ECO:0000256" key="4">
    <source>
        <dbReference type="ARBA" id="ARBA00022692"/>
    </source>
</evidence>
<feature type="transmembrane region" description="Helical" evidence="11">
    <location>
        <begin position="45"/>
        <end position="71"/>
    </location>
</feature>
<keyword evidence="5 11" id="KW-1133">Transmembrane helix</keyword>
<keyword evidence="9" id="KW-0807">Transducer</keyword>
<reference evidence="12" key="1">
    <citation type="submission" date="2018-10" db="EMBL/GenBank/DDBJ databases">
        <title>Fifty Aureobasidium pullulans genomes reveal a recombining polyextremotolerant generalist.</title>
        <authorList>
            <person name="Gostincar C."/>
            <person name="Turk M."/>
            <person name="Zajc J."/>
            <person name="Gunde-Cimerman N."/>
        </authorList>
    </citation>
    <scope>NUCLEOTIDE SEQUENCE [LARGE SCALE GENOMIC DNA]</scope>
    <source>
        <strain evidence="12">EXF-10085</strain>
    </source>
</reference>
<evidence type="ECO:0000256" key="11">
    <source>
        <dbReference type="SAM" id="Phobius"/>
    </source>
</evidence>
<accession>A0A4S9C3L1</accession>
<sequence length="683" mass="75301">MATPENYMIVETHIIPQGIILAVLAPFVFILNFPPLIWHFRNRNTAAICMVFWVMLMNFMTAINVIIWPYIDMRSMYDGQGLCDVEIKLLGARSPGLTAAVLCLLRALARVLNTEKNLLGPTKAQKRRNTAVEMGWCVVLPLFTMLLQWIVQFNRFALTGVSGCQPFITNDWTGWTLTALPLLLTNAVAVYYAVIVIIRLFKYKSSFNSILASSNTTRSRFLRLFIIAFVFLIGITPLQIYILVVQVPPPGAKSFSFSTIHDPSSWNSSVVMPSTVLYDRWTNLGCGLLIFFFFGLGKDAVGMYREWLVKLGLGGCFPVLLQTEHSQRGVLSSDHSKIPLRRKTSWSKIERSVANWSTTTSASATTSQSVVNSQEHSEHLHQGRKRLAYFDLAMPPQQAWASRQFQDCDSDGKSRAVQCKWCIEKKVAYNSTSRKTSHLKQCVAFNEHVVQLVEAENAGGYLCRELEQMPVSVLEAVLNQTGCRRLQQGHGQGAVGMGAVNGGNLGAQAAAVLFGNGGVAAAPPRLNGINDTPRSDRPTPSSALRAGANPISHASTPTTQPPARNGAAYNRAQIDRAFASALNHPSTSSPALQSHQTPSSLQPANGQDVSSLLNTFTPTAHPAISDALRLLDKDTRVRIARELLNEAYEDVKRAVDNYIEKQQYLNGIIEYDGVELGADEQGR</sequence>
<feature type="transmembrane region" description="Helical" evidence="11">
    <location>
        <begin position="221"/>
        <end position="244"/>
    </location>
</feature>
<evidence type="ECO:0000256" key="5">
    <source>
        <dbReference type="ARBA" id="ARBA00022989"/>
    </source>
</evidence>
<keyword evidence="8 12" id="KW-0675">Receptor</keyword>
<feature type="compositionally biased region" description="Polar residues" evidence="10">
    <location>
        <begin position="583"/>
        <end position="610"/>
    </location>
</feature>
<dbReference type="CDD" id="cd14966">
    <property type="entry name" value="7tmD_STE3"/>
    <property type="match status" value="1"/>
</dbReference>
<feature type="transmembrane region" description="Helical" evidence="11">
    <location>
        <begin position="130"/>
        <end position="151"/>
    </location>
</feature>
<feature type="region of interest" description="Disordered" evidence="10">
    <location>
        <begin position="582"/>
        <end position="610"/>
    </location>
</feature>
<evidence type="ECO:0000256" key="2">
    <source>
        <dbReference type="ARBA" id="ARBA00011085"/>
    </source>
</evidence>
<organism evidence="12">
    <name type="scientific">Aureobasidium pullulans</name>
    <name type="common">Black yeast</name>
    <name type="synonym">Pullularia pullulans</name>
    <dbReference type="NCBI Taxonomy" id="5580"/>
    <lineage>
        <taxon>Eukaryota</taxon>
        <taxon>Fungi</taxon>
        <taxon>Dikarya</taxon>
        <taxon>Ascomycota</taxon>
        <taxon>Pezizomycotina</taxon>
        <taxon>Dothideomycetes</taxon>
        <taxon>Dothideomycetidae</taxon>
        <taxon>Dothideales</taxon>
        <taxon>Saccotheciaceae</taxon>
        <taxon>Aureobasidium</taxon>
    </lineage>
</organism>
<feature type="transmembrane region" description="Helical" evidence="11">
    <location>
        <begin position="91"/>
        <end position="109"/>
    </location>
</feature>
<feature type="transmembrane region" description="Helical" evidence="11">
    <location>
        <begin position="14"/>
        <end position="33"/>
    </location>
</feature>
<feature type="region of interest" description="Disordered" evidence="10">
    <location>
        <begin position="524"/>
        <end position="565"/>
    </location>
</feature>
<dbReference type="PANTHER" id="PTHR28097">
    <property type="entry name" value="PHEROMONE A FACTOR RECEPTOR"/>
    <property type="match status" value="1"/>
</dbReference>
<dbReference type="Pfam" id="PF02076">
    <property type="entry name" value="STE3"/>
    <property type="match status" value="1"/>
</dbReference>
<comment type="similarity">
    <text evidence="2">Belongs to the G-protein coupled receptor 4 family.</text>
</comment>
<evidence type="ECO:0000256" key="10">
    <source>
        <dbReference type="SAM" id="MobiDB-lite"/>
    </source>
</evidence>
<dbReference type="GO" id="GO:0005886">
    <property type="term" value="C:plasma membrane"/>
    <property type="evidence" value="ECO:0007669"/>
    <property type="project" value="TreeGrafter"/>
</dbReference>
<comment type="subcellular location">
    <subcellularLocation>
        <location evidence="1">Membrane</location>
        <topology evidence="1">Multi-pass membrane protein</topology>
    </subcellularLocation>
</comment>
<dbReference type="GO" id="GO:0000750">
    <property type="term" value="P:pheromone-dependent signal transduction involved in conjugation with cellular fusion"/>
    <property type="evidence" value="ECO:0007669"/>
    <property type="project" value="TreeGrafter"/>
</dbReference>
<keyword evidence="7 11" id="KW-0472">Membrane</keyword>
<dbReference type="PANTHER" id="PTHR28097:SF1">
    <property type="entry name" value="PHEROMONE A FACTOR RECEPTOR"/>
    <property type="match status" value="1"/>
</dbReference>
<keyword evidence="3" id="KW-0589">Pheromone response</keyword>
<dbReference type="EMBL" id="QZAS01000065">
    <property type="protein sequence ID" value="THX00037.1"/>
    <property type="molecule type" value="Genomic_DNA"/>
</dbReference>
<evidence type="ECO:0000256" key="1">
    <source>
        <dbReference type="ARBA" id="ARBA00004141"/>
    </source>
</evidence>